<accession>A0AAW1PVE6</accession>
<dbReference type="Proteomes" id="UP001465755">
    <property type="component" value="Unassembled WGS sequence"/>
</dbReference>
<evidence type="ECO:0000256" key="1">
    <source>
        <dbReference type="SAM" id="MobiDB-lite"/>
    </source>
</evidence>
<comment type="caution">
    <text evidence="3">The sequence shown here is derived from an EMBL/GenBank/DDBJ whole genome shotgun (WGS) entry which is preliminary data.</text>
</comment>
<evidence type="ECO:0000256" key="2">
    <source>
        <dbReference type="SAM" id="Phobius"/>
    </source>
</evidence>
<evidence type="ECO:0000313" key="3">
    <source>
        <dbReference type="EMBL" id="KAK9812578.1"/>
    </source>
</evidence>
<organism evidence="3 4">
    <name type="scientific">Symbiochloris irregularis</name>
    <dbReference type="NCBI Taxonomy" id="706552"/>
    <lineage>
        <taxon>Eukaryota</taxon>
        <taxon>Viridiplantae</taxon>
        <taxon>Chlorophyta</taxon>
        <taxon>core chlorophytes</taxon>
        <taxon>Trebouxiophyceae</taxon>
        <taxon>Trebouxiales</taxon>
        <taxon>Trebouxiaceae</taxon>
        <taxon>Symbiochloris</taxon>
    </lineage>
</organism>
<keyword evidence="2" id="KW-0472">Membrane</keyword>
<dbReference type="PANTHER" id="PTHR37768">
    <property type="entry name" value="OS06G0694800 PROTEIN"/>
    <property type="match status" value="1"/>
</dbReference>
<evidence type="ECO:0000313" key="4">
    <source>
        <dbReference type="Proteomes" id="UP001465755"/>
    </source>
</evidence>
<reference evidence="3 4" key="1">
    <citation type="journal article" date="2024" name="Nat. Commun.">
        <title>Phylogenomics reveals the evolutionary origins of lichenization in chlorophyte algae.</title>
        <authorList>
            <person name="Puginier C."/>
            <person name="Libourel C."/>
            <person name="Otte J."/>
            <person name="Skaloud P."/>
            <person name="Haon M."/>
            <person name="Grisel S."/>
            <person name="Petersen M."/>
            <person name="Berrin J.G."/>
            <person name="Delaux P.M."/>
            <person name="Dal Grande F."/>
            <person name="Keller J."/>
        </authorList>
    </citation>
    <scope>NUCLEOTIDE SEQUENCE [LARGE SCALE GENOMIC DNA]</scope>
    <source>
        <strain evidence="3 4">SAG 2036</strain>
    </source>
</reference>
<keyword evidence="2" id="KW-1133">Transmembrane helix</keyword>
<protein>
    <submittedName>
        <fullName evidence="3">Uncharacterized protein</fullName>
    </submittedName>
</protein>
<gene>
    <name evidence="3" type="ORF">WJX73_010156</name>
</gene>
<dbReference type="AlphaFoldDB" id="A0AAW1PVE6"/>
<sequence>MLFVSQSEARDTLASIVLGGAGFPEDALAARSGGRIGGSSGFRSAPRSAPAPRASPRPQINNYNNYSAPPLVGGYRGGYGYGGFSPFGGFGGVNVFPSFGVPLFAGSGFFNLILIAIVFSTVTSVVRSVLGGRRRDDSDDYD</sequence>
<name>A0AAW1PVE6_9CHLO</name>
<keyword evidence="4" id="KW-1185">Reference proteome</keyword>
<dbReference type="PANTHER" id="PTHR37768:SF2">
    <property type="entry name" value="OS06G0694800 PROTEIN"/>
    <property type="match status" value="1"/>
</dbReference>
<dbReference type="EMBL" id="JALJOQ010000006">
    <property type="protein sequence ID" value="KAK9812578.1"/>
    <property type="molecule type" value="Genomic_DNA"/>
</dbReference>
<feature type="compositionally biased region" description="Low complexity" evidence="1">
    <location>
        <begin position="41"/>
        <end position="58"/>
    </location>
</feature>
<keyword evidence="2" id="KW-0812">Transmembrane</keyword>
<proteinExistence type="predicted"/>
<feature type="region of interest" description="Disordered" evidence="1">
    <location>
        <begin position="35"/>
        <end position="62"/>
    </location>
</feature>
<feature type="transmembrane region" description="Helical" evidence="2">
    <location>
        <begin position="103"/>
        <end position="126"/>
    </location>
</feature>